<comment type="similarity">
    <text evidence="2">Belongs to the BPI/LBP/Plunc superfamily. BPI/LBP family.</text>
</comment>
<evidence type="ECO:0000256" key="3">
    <source>
        <dbReference type="ARBA" id="ARBA00022525"/>
    </source>
</evidence>
<feature type="compositionally biased region" description="Low complexity" evidence="7">
    <location>
        <begin position="433"/>
        <end position="444"/>
    </location>
</feature>
<dbReference type="GeneTree" id="ENSGT01100000263546"/>
<dbReference type="GO" id="GO:0008289">
    <property type="term" value="F:lipid binding"/>
    <property type="evidence" value="ECO:0007669"/>
    <property type="project" value="InterPro"/>
</dbReference>
<dbReference type="InterPro" id="IPR017942">
    <property type="entry name" value="Lipid-bd_serum_glycop_N"/>
</dbReference>
<name>A0A8C4PW03_EQUAS</name>
<dbReference type="SMART" id="SM00328">
    <property type="entry name" value="BPI1"/>
    <property type="match status" value="1"/>
</dbReference>
<dbReference type="PANTHER" id="PTHR10504:SF16">
    <property type="entry name" value="PHOSPHOLIPID TRANSFER PROTEIN"/>
    <property type="match status" value="1"/>
</dbReference>
<dbReference type="InterPro" id="IPR001124">
    <property type="entry name" value="Lipid-bd_serum_glycop_C"/>
</dbReference>
<keyword evidence="12" id="KW-1185">Reference proteome</keyword>
<reference evidence="11" key="3">
    <citation type="submission" date="2025-09" db="UniProtKB">
        <authorList>
            <consortium name="Ensembl"/>
        </authorList>
    </citation>
    <scope>IDENTIFICATION</scope>
</reference>
<keyword evidence="5" id="KW-1015">Disulfide bond</keyword>
<dbReference type="Gene3D" id="3.15.10.10">
    <property type="entry name" value="Bactericidal permeability-increasing protein, domain 1"/>
    <property type="match status" value="1"/>
</dbReference>
<dbReference type="SMART" id="SM00329">
    <property type="entry name" value="BPI2"/>
    <property type="match status" value="1"/>
</dbReference>
<evidence type="ECO:0000313" key="12">
    <source>
        <dbReference type="Proteomes" id="UP000694387"/>
    </source>
</evidence>
<dbReference type="GO" id="GO:1990050">
    <property type="term" value="F:phosphatidic acid transfer activity"/>
    <property type="evidence" value="ECO:0007669"/>
    <property type="project" value="TreeGrafter"/>
</dbReference>
<dbReference type="InterPro" id="IPR032942">
    <property type="entry name" value="BPI/LBP/Plunc"/>
</dbReference>
<dbReference type="Pfam" id="PF01273">
    <property type="entry name" value="LBP_BPI_CETP"/>
    <property type="match status" value="1"/>
</dbReference>
<reference evidence="11" key="2">
    <citation type="submission" date="2025-08" db="UniProtKB">
        <authorList>
            <consortium name="Ensembl"/>
        </authorList>
    </citation>
    <scope>IDENTIFICATION</scope>
</reference>
<evidence type="ECO:0000256" key="2">
    <source>
        <dbReference type="ARBA" id="ARBA00007292"/>
    </source>
</evidence>
<dbReference type="CDD" id="cd00026">
    <property type="entry name" value="BPI2"/>
    <property type="match status" value="1"/>
</dbReference>
<dbReference type="GO" id="GO:0120017">
    <property type="term" value="F:ceramide transfer activity"/>
    <property type="evidence" value="ECO:0007669"/>
    <property type="project" value="TreeGrafter"/>
</dbReference>
<dbReference type="InterPro" id="IPR017943">
    <property type="entry name" value="Bactericidal_perm-incr_a/b_dom"/>
</dbReference>
<sequence>MALFGALFLTLLAGAHAELPGCKIRITSKALELVKQEGLRFLEQELETITIPDLRGREGQFYYNISEVKVSELQLTSSEVYFQPEQELLLQITNASLDLRFRRQLLYWFLKVYEFLSTFITSGMRFLLNQQICPVLHHAGMVLLNSLLATVPVRSSVDELVGIDYSLLKDPAASASNLDMDFRGAFFPLAEANWSLPNRAVEPQLQEEERMVYVAFSEFFFDSAMESYFRAGALKLSLVGDKVPQELDVLLRATYFGNIVLLSPAVIDSPLKLELRVVAPPRCTIKPSGTTISVTASLTIALVPPNLPEVQLSSMTMDARLSAKMALRGKALRTQLGLRRFRIYSNQSALESLALIPLQAPLKTMLQIAVMPMLNERTWRGVQIPLPEGIDFVREVVTNHAGFVTIGADLHFAKGLREVIEKNRPTDTREPGASSAAPAPTAAV</sequence>
<dbReference type="Gene3D" id="3.15.20.10">
    <property type="entry name" value="Bactericidal permeability-increasing protein, domain 2"/>
    <property type="match status" value="1"/>
</dbReference>
<evidence type="ECO:0000256" key="5">
    <source>
        <dbReference type="ARBA" id="ARBA00023157"/>
    </source>
</evidence>
<keyword evidence="4 8" id="KW-0732">Signal</keyword>
<dbReference type="Pfam" id="PF02886">
    <property type="entry name" value="LBP_BPI_CETP_C"/>
    <property type="match status" value="1"/>
</dbReference>
<dbReference type="PANTHER" id="PTHR10504">
    <property type="entry name" value="BACTERICIDAL PERMEABILITY-INCREASING BPI PROTEIN-RELATED"/>
    <property type="match status" value="1"/>
</dbReference>
<dbReference type="PROSITE" id="PS00400">
    <property type="entry name" value="LBP_BPI_CETP"/>
    <property type="match status" value="1"/>
</dbReference>
<reference evidence="11 12" key="1">
    <citation type="journal article" date="2020" name="Nat. Commun.">
        <title>Donkey genomes provide new insights into domestication and selection for coat color.</title>
        <authorList>
            <person name="Wang"/>
            <person name="C."/>
            <person name="Li"/>
            <person name="H."/>
            <person name="Guo"/>
            <person name="Y."/>
            <person name="Huang"/>
            <person name="J."/>
            <person name="Sun"/>
            <person name="Y."/>
            <person name="Min"/>
            <person name="J."/>
            <person name="Wang"/>
            <person name="J."/>
            <person name="Fang"/>
            <person name="X."/>
            <person name="Zhao"/>
            <person name="Z."/>
            <person name="Wang"/>
            <person name="S."/>
            <person name="Zhang"/>
            <person name="Y."/>
            <person name="Liu"/>
            <person name="Q."/>
            <person name="Jiang"/>
            <person name="Q."/>
            <person name="Wang"/>
            <person name="X."/>
            <person name="Guo"/>
            <person name="Y."/>
            <person name="Yang"/>
            <person name="C."/>
            <person name="Wang"/>
            <person name="Y."/>
            <person name="Tian"/>
            <person name="F."/>
            <person name="Zhuang"/>
            <person name="G."/>
            <person name="Fan"/>
            <person name="Y."/>
            <person name="Gao"/>
            <person name="Q."/>
            <person name="Li"/>
            <person name="Y."/>
            <person name="Ju"/>
            <person name="Z."/>
            <person name="Li"/>
            <person name="J."/>
            <person name="Li"/>
            <person name="R."/>
            <person name="Hou"/>
            <person name="M."/>
            <person name="Yang"/>
            <person name="G."/>
            <person name="Liu"/>
            <person name="G."/>
            <person name="Liu"/>
            <person name="W."/>
            <person name="Guo"/>
            <person name="J."/>
            <person name="Pan"/>
            <person name="S."/>
            <person name="Fan"/>
            <person name="G."/>
            <person name="Zhang"/>
            <person name="W."/>
            <person name="Zhang"/>
            <person name="R."/>
            <person name="Yu"/>
            <person name="J."/>
            <person name="Zhang"/>
            <person name="X."/>
            <person name="Yin"/>
            <person name="Q."/>
            <person name="Ji"/>
            <person name="C."/>
            <person name="Jin"/>
            <person name="Y."/>
            <person name="Yue"/>
            <person name="G."/>
            <person name="Liu"/>
            <person name="M."/>
            <person name="Xu"/>
            <person name="J."/>
            <person name="Liu"/>
            <person name="S."/>
            <person name="Jordana"/>
            <person name="J."/>
            <person name="Noce"/>
            <person name="A."/>
            <person name="Amills"/>
            <person name="M."/>
            <person name="Wu"/>
            <person name="D.D."/>
            <person name="Li"/>
            <person name="S."/>
            <person name="Zhou"/>
            <person name="X. and Zhong"/>
            <person name="J."/>
        </authorList>
    </citation>
    <scope>NUCLEOTIDE SEQUENCE [LARGE SCALE GENOMIC DNA]</scope>
</reference>
<feature type="region of interest" description="Disordered" evidence="7">
    <location>
        <begin position="423"/>
        <end position="444"/>
    </location>
</feature>
<comment type="subcellular location">
    <subcellularLocation>
        <location evidence="1">Secreted</location>
    </subcellularLocation>
</comment>
<dbReference type="GO" id="GO:0005615">
    <property type="term" value="C:extracellular space"/>
    <property type="evidence" value="ECO:0007669"/>
    <property type="project" value="InterPro"/>
</dbReference>
<keyword evidence="3" id="KW-0964">Secreted</keyword>
<evidence type="ECO:0000259" key="10">
    <source>
        <dbReference type="SMART" id="SM00329"/>
    </source>
</evidence>
<dbReference type="GO" id="GO:0035627">
    <property type="term" value="P:ceramide transport"/>
    <property type="evidence" value="ECO:0007669"/>
    <property type="project" value="TreeGrafter"/>
</dbReference>
<feature type="chain" id="PRO_5034042770" evidence="8">
    <location>
        <begin position="18"/>
        <end position="444"/>
    </location>
</feature>
<organism evidence="11 12">
    <name type="scientific">Equus asinus</name>
    <name type="common">Donkey</name>
    <name type="synonym">Equus africanus asinus</name>
    <dbReference type="NCBI Taxonomy" id="9793"/>
    <lineage>
        <taxon>Eukaryota</taxon>
        <taxon>Metazoa</taxon>
        <taxon>Chordata</taxon>
        <taxon>Craniata</taxon>
        <taxon>Vertebrata</taxon>
        <taxon>Euteleostomi</taxon>
        <taxon>Mammalia</taxon>
        <taxon>Eutheria</taxon>
        <taxon>Laurasiatheria</taxon>
        <taxon>Perissodactyla</taxon>
        <taxon>Equidae</taxon>
        <taxon>Equus</taxon>
    </lineage>
</organism>
<dbReference type="FunFam" id="3.15.20.10:FF:000001">
    <property type="entry name" value="Phospholipid transfer protein"/>
    <property type="match status" value="1"/>
</dbReference>
<dbReference type="AlphaFoldDB" id="A0A8C4PW03"/>
<dbReference type="CDD" id="cd00025">
    <property type="entry name" value="BPI1"/>
    <property type="match status" value="1"/>
</dbReference>
<dbReference type="GO" id="GO:0034375">
    <property type="term" value="P:high-density lipoprotein particle remodeling"/>
    <property type="evidence" value="ECO:0007669"/>
    <property type="project" value="TreeGrafter"/>
</dbReference>
<dbReference type="PIRSF" id="PIRSF002417">
    <property type="entry name" value="Lipid_binding_protein"/>
    <property type="match status" value="1"/>
</dbReference>
<evidence type="ECO:0000256" key="8">
    <source>
        <dbReference type="SAM" id="SignalP"/>
    </source>
</evidence>
<dbReference type="InterPro" id="IPR017954">
    <property type="entry name" value="Lipid-bd_serum_glycop_CS"/>
</dbReference>
<protein>
    <submittedName>
        <fullName evidence="11">Phospholipid transfer protein</fullName>
    </submittedName>
</protein>
<dbReference type="Ensembl" id="ENSEAST00005037309.2">
    <property type="protein sequence ID" value="ENSEASP00005034224.1"/>
    <property type="gene ID" value="ENSEASG00005023369.2"/>
</dbReference>
<feature type="domain" description="Lipid-binding serum glycoprotein C-terminal" evidence="10">
    <location>
        <begin position="206"/>
        <end position="408"/>
    </location>
</feature>
<accession>A0A8C4PW03</accession>
<dbReference type="InterPro" id="IPR030675">
    <property type="entry name" value="BPI/LBP"/>
</dbReference>
<evidence type="ECO:0000256" key="4">
    <source>
        <dbReference type="ARBA" id="ARBA00022729"/>
    </source>
</evidence>
<dbReference type="SUPFAM" id="SSF55394">
    <property type="entry name" value="Bactericidal permeability-increasing protein, BPI"/>
    <property type="match status" value="2"/>
</dbReference>
<evidence type="ECO:0000259" key="9">
    <source>
        <dbReference type="SMART" id="SM00328"/>
    </source>
</evidence>
<proteinExistence type="inferred from homology"/>
<dbReference type="GO" id="GO:1904121">
    <property type="term" value="F:phosphatidylethanolamine transfer activity"/>
    <property type="evidence" value="ECO:0007669"/>
    <property type="project" value="TreeGrafter"/>
</dbReference>
<evidence type="ECO:0000256" key="7">
    <source>
        <dbReference type="SAM" id="MobiDB-lite"/>
    </source>
</evidence>
<feature type="domain" description="Lipid-binding serum glycoprotein N-terminal" evidence="9">
    <location>
        <begin position="25"/>
        <end position="191"/>
    </location>
</feature>
<feature type="signal peptide" evidence="8">
    <location>
        <begin position="1"/>
        <end position="17"/>
    </location>
</feature>
<keyword evidence="6" id="KW-0325">Glycoprotein</keyword>
<evidence type="ECO:0000256" key="6">
    <source>
        <dbReference type="ARBA" id="ARBA00023180"/>
    </source>
</evidence>
<gene>
    <name evidence="11" type="primary">PLTP</name>
</gene>
<evidence type="ECO:0000313" key="11">
    <source>
        <dbReference type="Ensembl" id="ENSEASP00005034224.1"/>
    </source>
</evidence>
<dbReference type="Proteomes" id="UP000694387">
    <property type="component" value="Chromosome 15"/>
</dbReference>
<evidence type="ECO:0000256" key="1">
    <source>
        <dbReference type="ARBA" id="ARBA00004613"/>
    </source>
</evidence>